<dbReference type="SUPFAM" id="SSF52317">
    <property type="entry name" value="Class I glutamine amidotransferase-like"/>
    <property type="match status" value="1"/>
</dbReference>
<evidence type="ECO:0000256" key="6">
    <source>
        <dbReference type="ARBA" id="ARBA00022840"/>
    </source>
</evidence>
<dbReference type="HAMAP" id="MF_00027">
    <property type="entry name" value="CobB_CbiA"/>
    <property type="match status" value="1"/>
</dbReference>
<dbReference type="InterPro" id="IPR002586">
    <property type="entry name" value="CobQ/CobB/MinD/ParA_Nub-bd_dom"/>
</dbReference>
<dbReference type="InterPro" id="IPR029062">
    <property type="entry name" value="Class_I_gatase-like"/>
</dbReference>
<evidence type="ECO:0000259" key="11">
    <source>
        <dbReference type="Pfam" id="PF07685"/>
    </source>
</evidence>
<evidence type="ECO:0000313" key="12">
    <source>
        <dbReference type="EMBL" id="KMO34771.1"/>
    </source>
</evidence>
<gene>
    <name evidence="9" type="primary">cobB</name>
    <name evidence="12" type="ORF">VQ03_22855</name>
</gene>
<feature type="active site" description="Nucleophile" evidence="9">
    <location>
        <position position="341"/>
    </location>
</feature>
<evidence type="ECO:0000259" key="10">
    <source>
        <dbReference type="Pfam" id="PF01656"/>
    </source>
</evidence>
<dbReference type="EC" id="6.3.5.9" evidence="9"/>
<proteinExistence type="inferred from homology"/>
<keyword evidence="4 9" id="KW-0436">Ligase</keyword>
<dbReference type="NCBIfam" id="TIGR00379">
    <property type="entry name" value="cobB"/>
    <property type="match status" value="1"/>
</dbReference>
<keyword evidence="13" id="KW-1185">Reference proteome</keyword>
<protein>
    <recommendedName>
        <fullName evidence="9">Hydrogenobyrinate a,c-diamide synthase</fullName>
        <ecNumber evidence="9">6.3.5.9</ecNumber>
    </recommendedName>
    <alternativeName>
        <fullName evidence="9">Hydrogenobyrinic acid a,c-diamide synthase</fullName>
    </alternativeName>
</protein>
<dbReference type="Pfam" id="PF01656">
    <property type="entry name" value="CbiA"/>
    <property type="match status" value="1"/>
</dbReference>
<dbReference type="Gene3D" id="3.40.50.880">
    <property type="match status" value="1"/>
</dbReference>
<evidence type="ECO:0000256" key="7">
    <source>
        <dbReference type="ARBA" id="ARBA00022842"/>
    </source>
</evidence>
<evidence type="ECO:0000256" key="2">
    <source>
        <dbReference type="ARBA" id="ARBA00006205"/>
    </source>
</evidence>
<accession>A0A0J6V763</accession>
<organism evidence="12 13">
    <name type="scientific">Methylobacterium tarhaniae</name>
    <dbReference type="NCBI Taxonomy" id="1187852"/>
    <lineage>
        <taxon>Bacteria</taxon>
        <taxon>Pseudomonadati</taxon>
        <taxon>Pseudomonadota</taxon>
        <taxon>Alphaproteobacteria</taxon>
        <taxon>Hyphomicrobiales</taxon>
        <taxon>Methylobacteriaceae</taxon>
        <taxon>Methylobacterium</taxon>
    </lineage>
</organism>
<dbReference type="InterPro" id="IPR027417">
    <property type="entry name" value="P-loop_NTPase"/>
</dbReference>
<dbReference type="SUPFAM" id="SSF52540">
    <property type="entry name" value="P-loop containing nucleoside triphosphate hydrolases"/>
    <property type="match status" value="1"/>
</dbReference>
<feature type="domain" description="CobQ/CobB/MinD/ParA nucleotide binding" evidence="10">
    <location>
        <begin position="20"/>
        <end position="205"/>
    </location>
</feature>
<keyword evidence="6 9" id="KW-0067">ATP-binding</keyword>
<feature type="site" description="Increases nucleophilicity of active site Cys" evidence="9">
    <location>
        <position position="446"/>
    </location>
</feature>
<dbReference type="CDD" id="cd03130">
    <property type="entry name" value="GATase1_CobB"/>
    <property type="match status" value="1"/>
</dbReference>
<comment type="miscellaneous">
    <text evidence="9">The a and c carboxylates of hydrogenobyrinate are activated for nucleophilic attack via formation of a phosphorylated intermediate by ATP. CobB catalyzes first the amidation of the c-carboxylate, and then that of the a-carboxylate.</text>
</comment>
<comment type="pathway">
    <text evidence="9">Cofactor biosynthesis; adenosylcobalamin biosynthesis; cob(II)yrinate a,c-diamide from precorrin-2 (aerobic route): step 9/10.</text>
</comment>
<reference evidence="12 13" key="1">
    <citation type="submission" date="2015-03" db="EMBL/GenBank/DDBJ databases">
        <title>Genome sequencing of Methylobacterium tarhaniae DSM 25844.</title>
        <authorList>
            <person name="Chaudhry V."/>
            <person name="Patil P.B."/>
        </authorList>
    </citation>
    <scope>NUCLEOTIDE SEQUENCE [LARGE SCALE GENOMIC DNA]</scope>
    <source>
        <strain evidence="12 13">DSM 25844</strain>
    </source>
</reference>
<dbReference type="GO" id="GO:0009236">
    <property type="term" value="P:cobalamin biosynthetic process"/>
    <property type="evidence" value="ECO:0007669"/>
    <property type="project" value="UniProtKB-UniRule"/>
</dbReference>
<comment type="domain">
    <text evidence="9">Comprises of two domains. The C-terminal domain contains the binding site for glutamine and catalyzes the hydrolysis of this substrate to glutamate and ammonia. The N-terminal domain is anticipated to bind ATP and hydrogenobyrinate and catalyzes the ultimate synthesis of the diamide product. The ammonia produced via the glutaminase domain is probably translocated to the adjacent domain via a molecular tunnel, where it reacts with an activated intermediate.</text>
</comment>
<comment type="cofactor">
    <cofactor evidence="1 9">
        <name>Mg(2+)</name>
        <dbReference type="ChEBI" id="CHEBI:18420"/>
    </cofactor>
</comment>
<keyword evidence="5 9" id="KW-0547">Nucleotide-binding</keyword>
<comment type="similarity">
    <text evidence="2">Belongs to the CobB/CobQ family. CobQ subfamily.</text>
</comment>
<evidence type="ECO:0000256" key="4">
    <source>
        <dbReference type="ARBA" id="ARBA00022598"/>
    </source>
</evidence>
<dbReference type="PROSITE" id="PS51274">
    <property type="entry name" value="GATASE_COBBQ"/>
    <property type="match status" value="1"/>
</dbReference>
<comment type="function">
    <text evidence="9">Catalyzes the ATP-dependent amidation of the two carboxylate groups at positions a and c of hydrogenobyrinate, using either L-glutamine or ammonia as the nitrogen source.</text>
</comment>
<dbReference type="NCBIfam" id="NF002204">
    <property type="entry name" value="PRK01077.1"/>
    <property type="match status" value="1"/>
</dbReference>
<dbReference type="EMBL" id="LABZ01000176">
    <property type="protein sequence ID" value="KMO34771.1"/>
    <property type="molecule type" value="Genomic_DNA"/>
</dbReference>
<dbReference type="Gene3D" id="3.40.50.300">
    <property type="entry name" value="P-loop containing nucleotide triphosphate hydrolases"/>
    <property type="match status" value="2"/>
</dbReference>
<dbReference type="PANTHER" id="PTHR43873">
    <property type="entry name" value="COBYRINATE A,C-DIAMIDE SYNTHASE"/>
    <property type="match status" value="1"/>
</dbReference>
<dbReference type="PANTHER" id="PTHR43873:SF1">
    <property type="entry name" value="COBYRINATE A,C-DIAMIDE SYNTHASE"/>
    <property type="match status" value="1"/>
</dbReference>
<comment type="caution">
    <text evidence="12">The sequence shown here is derived from an EMBL/GenBank/DDBJ whole genome shotgun (WGS) entry which is preliminary data.</text>
</comment>
<dbReference type="OrthoDB" id="9764035at2"/>
<keyword evidence="7 9" id="KW-0460">Magnesium</keyword>
<evidence type="ECO:0000256" key="1">
    <source>
        <dbReference type="ARBA" id="ARBA00001946"/>
    </source>
</evidence>
<sequence>MDAFVTASPAPGRFPARGLLVAAARSGSGKTTVTLALLRALRRRGLAVAGAKCGPDYIDPAFHAAATGRPSYNLDSFAMDGALLDAVAGRAGEAAELLVAEGSMGLFDGVVAEEGRSGANADIAARYGWPVVLVLDVSGAAQSAAATALGVRAYDPRLTLAGVILNKVASPRHRRLVEAGLARIGVAVLGAVPREAALILPERHLGLIQAGETEDLDARLDRLADLAEASIDLDAVVAVAGGRVPSAEAGRLPPPPGQCLAVARDAAFSFVYPHLEAGWRAAGAEIVPFSPLADEAPPAGCDACWLPGGYPELHAGRIAAASRFLEGLRAFAASRPVHGECGGYMVLGESLEDAEGTTHRMAGLLPVATSYARRRLHLGYRIATLLGEGSLGTAGQSLVGHEFHYASELTPPPGPDEALAEVTDAEGRPLGPAGHRRGRVSGSFFHLVGLR</sequence>
<dbReference type="InterPro" id="IPR011698">
    <property type="entry name" value="GATase_3"/>
</dbReference>
<dbReference type="Pfam" id="PF07685">
    <property type="entry name" value="GATase_3"/>
    <property type="match status" value="1"/>
</dbReference>
<dbReference type="InterPro" id="IPR004484">
    <property type="entry name" value="CbiA/CobB_synth"/>
</dbReference>
<evidence type="ECO:0000313" key="13">
    <source>
        <dbReference type="Proteomes" id="UP000036449"/>
    </source>
</evidence>
<dbReference type="PATRIC" id="fig|1187852.3.peg.2117"/>
<evidence type="ECO:0000256" key="5">
    <source>
        <dbReference type="ARBA" id="ARBA00022741"/>
    </source>
</evidence>
<feature type="domain" description="CobB/CobQ-like glutamine amidotransferase" evidence="11">
    <location>
        <begin position="261"/>
        <end position="448"/>
    </location>
</feature>
<dbReference type="GO" id="GO:0043802">
    <property type="term" value="F:hydrogenobyrinic acid a,c-diamide synthase (glutamine-hydrolysing) activity"/>
    <property type="evidence" value="ECO:0007669"/>
    <property type="project" value="UniProtKB-UniRule"/>
</dbReference>
<dbReference type="GO" id="GO:0042242">
    <property type="term" value="F:cobyrinic acid a,c-diamide synthase activity"/>
    <property type="evidence" value="ECO:0007669"/>
    <property type="project" value="InterPro"/>
</dbReference>
<dbReference type="AlphaFoldDB" id="A0A0J6V763"/>
<dbReference type="Proteomes" id="UP000036449">
    <property type="component" value="Unassembled WGS sequence"/>
</dbReference>
<evidence type="ECO:0000256" key="9">
    <source>
        <dbReference type="HAMAP-Rule" id="MF_00027"/>
    </source>
</evidence>
<dbReference type="UniPathway" id="UPA00148">
    <property type="reaction ID" value="UER00220"/>
</dbReference>
<evidence type="ECO:0000256" key="3">
    <source>
        <dbReference type="ARBA" id="ARBA00022573"/>
    </source>
</evidence>
<keyword evidence="3 9" id="KW-0169">Cobalamin biosynthesis</keyword>
<dbReference type="GO" id="GO:0005524">
    <property type="term" value="F:ATP binding"/>
    <property type="evidence" value="ECO:0007669"/>
    <property type="project" value="UniProtKB-UniRule"/>
</dbReference>
<name>A0A0J6V763_9HYPH</name>
<comment type="catalytic activity">
    <reaction evidence="9">
        <text>hydrogenobyrinate + 2 L-glutamine + 2 ATP + 2 H2O = hydrogenobyrinate a,c-diamide + 2 L-glutamate + 2 ADP + 2 phosphate + 2 H(+)</text>
        <dbReference type="Rhea" id="RHEA:12544"/>
        <dbReference type="ChEBI" id="CHEBI:15377"/>
        <dbReference type="ChEBI" id="CHEBI:15378"/>
        <dbReference type="ChEBI" id="CHEBI:29985"/>
        <dbReference type="ChEBI" id="CHEBI:30616"/>
        <dbReference type="ChEBI" id="CHEBI:43474"/>
        <dbReference type="ChEBI" id="CHEBI:58359"/>
        <dbReference type="ChEBI" id="CHEBI:77873"/>
        <dbReference type="ChEBI" id="CHEBI:77874"/>
        <dbReference type="ChEBI" id="CHEBI:456216"/>
        <dbReference type="EC" id="6.3.5.9"/>
    </reaction>
</comment>
<keyword evidence="8 9" id="KW-0315">Glutamine amidotransferase</keyword>
<comment type="similarity">
    <text evidence="9">Belongs to the CobB/CbiA family.</text>
</comment>
<evidence type="ECO:0000256" key="8">
    <source>
        <dbReference type="ARBA" id="ARBA00022962"/>
    </source>
</evidence>